<organism evidence="2 3">
    <name type="scientific">Boletus reticuloceps</name>
    <dbReference type="NCBI Taxonomy" id="495285"/>
    <lineage>
        <taxon>Eukaryota</taxon>
        <taxon>Fungi</taxon>
        <taxon>Dikarya</taxon>
        <taxon>Basidiomycota</taxon>
        <taxon>Agaricomycotina</taxon>
        <taxon>Agaricomycetes</taxon>
        <taxon>Agaricomycetidae</taxon>
        <taxon>Boletales</taxon>
        <taxon>Boletineae</taxon>
        <taxon>Boletaceae</taxon>
        <taxon>Boletoideae</taxon>
        <taxon>Boletus</taxon>
    </lineage>
</organism>
<evidence type="ECO:0000256" key="1">
    <source>
        <dbReference type="SAM" id="MobiDB-lite"/>
    </source>
</evidence>
<feature type="compositionally biased region" description="Basic residues" evidence="1">
    <location>
        <begin position="185"/>
        <end position="205"/>
    </location>
</feature>
<dbReference type="OrthoDB" id="3256715at2759"/>
<feature type="compositionally biased region" description="Low complexity" evidence="1">
    <location>
        <begin position="155"/>
        <end position="169"/>
    </location>
</feature>
<comment type="caution">
    <text evidence="2">The sequence shown here is derived from an EMBL/GenBank/DDBJ whole genome shotgun (WGS) entry which is preliminary data.</text>
</comment>
<dbReference type="Proteomes" id="UP000683000">
    <property type="component" value="Unassembled WGS sequence"/>
</dbReference>
<evidence type="ECO:0000313" key="3">
    <source>
        <dbReference type="Proteomes" id="UP000683000"/>
    </source>
</evidence>
<feature type="region of interest" description="Disordered" evidence="1">
    <location>
        <begin position="126"/>
        <end position="205"/>
    </location>
</feature>
<keyword evidence="3" id="KW-1185">Reference proteome</keyword>
<gene>
    <name evidence="2" type="ORF">JVT61DRAFT_13013</name>
</gene>
<reference evidence="2" key="1">
    <citation type="submission" date="2021-03" db="EMBL/GenBank/DDBJ databases">
        <title>Evolutionary innovations through gain and loss of genes in the ectomycorrhizal Boletales.</title>
        <authorList>
            <person name="Wu G."/>
            <person name="Miyauchi S."/>
            <person name="Morin E."/>
            <person name="Yang Z.-L."/>
            <person name="Xu J."/>
            <person name="Martin F.M."/>
        </authorList>
    </citation>
    <scope>NUCLEOTIDE SEQUENCE</scope>
    <source>
        <strain evidence="2">BR01</strain>
    </source>
</reference>
<sequence length="205" mass="23630">MFYGLIDHSTKPIATSKFPTARLPDDILPLRWIHPRMLQIEWKTSLYHSDGRRRSRPKPSTVHGWLVKWRATFSGNERLRKEGIREMRAAKATRELKRQKKAARQAKAEVSKSFFCLWPISLGKRRRPQTQKGLSGVSQQSSAKRPSRKNTRHLTSPTHSPRPTPTNSRRSSHNREGTSDSTPRNSRKASHNGRRAVVRAAEKKR</sequence>
<proteinExistence type="predicted"/>
<evidence type="ECO:0000313" key="2">
    <source>
        <dbReference type="EMBL" id="KAG6378740.1"/>
    </source>
</evidence>
<name>A0A8I3ADS8_9AGAM</name>
<feature type="compositionally biased region" description="Polar residues" evidence="1">
    <location>
        <begin position="130"/>
        <end position="144"/>
    </location>
</feature>
<dbReference type="EMBL" id="JAGFBS010000006">
    <property type="protein sequence ID" value="KAG6378740.1"/>
    <property type="molecule type" value="Genomic_DNA"/>
</dbReference>
<protein>
    <submittedName>
        <fullName evidence="2">Uncharacterized protein</fullName>
    </submittedName>
</protein>
<dbReference type="AlphaFoldDB" id="A0A8I3ADS8"/>
<accession>A0A8I3ADS8</accession>